<organism evidence="11 12">
    <name type="scientific">Mesorhabditis belari</name>
    <dbReference type="NCBI Taxonomy" id="2138241"/>
    <lineage>
        <taxon>Eukaryota</taxon>
        <taxon>Metazoa</taxon>
        <taxon>Ecdysozoa</taxon>
        <taxon>Nematoda</taxon>
        <taxon>Chromadorea</taxon>
        <taxon>Rhabditida</taxon>
        <taxon>Rhabditina</taxon>
        <taxon>Rhabditomorpha</taxon>
        <taxon>Rhabditoidea</taxon>
        <taxon>Rhabditidae</taxon>
        <taxon>Mesorhabditinae</taxon>
        <taxon>Mesorhabditis</taxon>
    </lineage>
</organism>
<dbReference type="GO" id="GO:0005524">
    <property type="term" value="F:ATP binding"/>
    <property type="evidence" value="ECO:0007669"/>
    <property type="project" value="UniProtKB-KW"/>
</dbReference>
<feature type="domain" description="Aminoacyl-transfer RNA synthetases class-II family profile" evidence="10">
    <location>
        <begin position="142"/>
        <end position="439"/>
    </location>
</feature>
<dbReference type="Pfam" id="PF00152">
    <property type="entry name" value="tRNA-synt_2"/>
    <property type="match status" value="1"/>
</dbReference>
<evidence type="ECO:0000256" key="4">
    <source>
        <dbReference type="ARBA" id="ARBA00022598"/>
    </source>
</evidence>
<sequence>MIHLFSGCRVHLKRSISFVASTVGELAASTTVKDPVTVNGWVLRSQKFGKMLFVRLYDGLSPSNIQVIVPRNVCKSLAVGSAVRIDGRWKPSQGSEQMMELEASSIQILASDDKPIYEENSPDVLREQVHLRVKHPGFSALLRMRSLLFSHLHSFYQKNGFIYIDAPALTSNDCEGAGETFSVQASKANFFGSEKHMYLSVSGQLHLEAMANGLSRVYSFGNIFRADIQQFSRTHMSEFRMLEVEVAFCDSLDEICSMVEECIQSAVEFVRVHQIELHLIKSFQKEKNDSFCDEWLFNSKPFPRIRYSDALKILEQHGQASKNAGLSKTNELFLVSHFRSPVFITHFPTEAKPFYMKRTSDGLTESFDLLMPIAGEVVGGSVREENSQLIAEGNPDKEHLNWYSEIRRRGKPISAGFGIGFDRLVQSLTGVNNIRDTIPFPRMVKIKNKYALVQLLTDEAKCKLQPLNIYREIMQLISEMHGDLGFSKSARLIVKVADNDIFVVRTPKDGADVTLSALPFLRSVKGVRVVCNTLFVGRSIRSLEKRLITIRRKELAGRLSHCKSLYEKRKLLEALKSVTGRIKFDQTESSDEEDTP</sequence>
<dbReference type="GO" id="GO:0004816">
    <property type="term" value="F:asparagine-tRNA ligase activity"/>
    <property type="evidence" value="ECO:0007669"/>
    <property type="project" value="UniProtKB-EC"/>
</dbReference>
<keyword evidence="4" id="KW-0436">Ligase</keyword>
<dbReference type="CDD" id="cd04318">
    <property type="entry name" value="EcAsnRS_like_N"/>
    <property type="match status" value="1"/>
</dbReference>
<evidence type="ECO:0000256" key="3">
    <source>
        <dbReference type="ARBA" id="ARBA00012816"/>
    </source>
</evidence>
<dbReference type="NCBIfam" id="TIGR00457">
    <property type="entry name" value="asnS"/>
    <property type="match status" value="1"/>
</dbReference>
<evidence type="ECO:0000256" key="2">
    <source>
        <dbReference type="ARBA" id="ARBA00010800"/>
    </source>
</evidence>
<reference evidence="12" key="1">
    <citation type="submission" date="2024-02" db="UniProtKB">
        <authorList>
            <consortium name="WormBaseParasite"/>
        </authorList>
    </citation>
    <scope>IDENTIFICATION</scope>
</reference>
<name>A0AAF3E8X7_9BILA</name>
<dbReference type="AlphaFoldDB" id="A0AAF3E8X7"/>
<dbReference type="GO" id="GO:0001682">
    <property type="term" value="P:tRNA 5'-leader removal"/>
    <property type="evidence" value="ECO:0007669"/>
    <property type="project" value="InterPro"/>
</dbReference>
<dbReference type="InterPro" id="IPR004522">
    <property type="entry name" value="Asn-tRNA-ligase"/>
</dbReference>
<dbReference type="InterPro" id="IPR012340">
    <property type="entry name" value="NA-bd_OB-fold"/>
</dbReference>
<dbReference type="SUPFAM" id="SSF50249">
    <property type="entry name" value="Nucleic acid-binding proteins"/>
    <property type="match status" value="1"/>
</dbReference>
<dbReference type="InterPro" id="IPR004365">
    <property type="entry name" value="NA-bd_OB_tRNA"/>
</dbReference>
<dbReference type="SUPFAM" id="SSF160350">
    <property type="entry name" value="Rnp2-like"/>
    <property type="match status" value="1"/>
</dbReference>
<dbReference type="InterPro" id="IPR038085">
    <property type="entry name" value="Rnp2-like_sf"/>
</dbReference>
<evidence type="ECO:0000313" key="11">
    <source>
        <dbReference type="Proteomes" id="UP000887575"/>
    </source>
</evidence>
<dbReference type="Proteomes" id="UP000887575">
    <property type="component" value="Unassembled WGS sequence"/>
</dbReference>
<dbReference type="InterPro" id="IPR006195">
    <property type="entry name" value="aa-tRNA-synth_II"/>
</dbReference>
<comment type="similarity">
    <text evidence="2">Belongs to the eukaryotic/archaeal RNase P protein component 2 family.</text>
</comment>
<accession>A0AAF3E8X7</accession>
<keyword evidence="8" id="KW-0648">Protein biosynthesis</keyword>
<protein>
    <recommendedName>
        <fullName evidence="3">asparagine--tRNA ligase</fullName>
        <ecNumber evidence="3">6.1.1.22</ecNumber>
    </recommendedName>
</protein>
<dbReference type="InterPro" id="IPR045864">
    <property type="entry name" value="aa-tRNA-synth_II/BPL/LPL"/>
</dbReference>
<keyword evidence="7" id="KW-0067">ATP-binding</keyword>
<evidence type="ECO:0000256" key="9">
    <source>
        <dbReference type="ARBA" id="ARBA00023146"/>
    </source>
</evidence>
<dbReference type="PANTHER" id="PTHR22594">
    <property type="entry name" value="ASPARTYL/LYSYL-TRNA SYNTHETASE"/>
    <property type="match status" value="1"/>
</dbReference>
<keyword evidence="6" id="KW-0547">Nucleotide-binding</keyword>
<dbReference type="SUPFAM" id="SSF55681">
    <property type="entry name" value="Class II aaRS and biotin synthetases"/>
    <property type="match status" value="1"/>
</dbReference>
<evidence type="ECO:0000313" key="12">
    <source>
        <dbReference type="WBParaSite" id="MBELARI_LOCUS10367"/>
    </source>
</evidence>
<dbReference type="PROSITE" id="PS50862">
    <property type="entry name" value="AA_TRNA_LIGASE_II"/>
    <property type="match status" value="1"/>
</dbReference>
<dbReference type="GO" id="GO:0005739">
    <property type="term" value="C:mitochondrion"/>
    <property type="evidence" value="ECO:0007669"/>
    <property type="project" value="TreeGrafter"/>
</dbReference>
<dbReference type="GO" id="GO:0003676">
    <property type="term" value="F:nucleic acid binding"/>
    <property type="evidence" value="ECO:0007669"/>
    <property type="project" value="InterPro"/>
</dbReference>
<evidence type="ECO:0000256" key="1">
    <source>
        <dbReference type="ARBA" id="ARBA00008226"/>
    </source>
</evidence>
<dbReference type="Gene3D" id="2.40.50.140">
    <property type="entry name" value="Nucleic acid-binding proteins"/>
    <property type="match status" value="1"/>
</dbReference>
<dbReference type="PANTHER" id="PTHR22594:SF34">
    <property type="entry name" value="ASPARAGINE--TRNA LIGASE, MITOCHONDRIAL-RELATED"/>
    <property type="match status" value="1"/>
</dbReference>
<dbReference type="EC" id="6.1.1.22" evidence="3"/>
<dbReference type="Pfam" id="PF01900">
    <property type="entry name" value="RNase_P_Rpp14"/>
    <property type="match status" value="1"/>
</dbReference>
<keyword evidence="9" id="KW-0030">Aminoacyl-tRNA synthetase</keyword>
<evidence type="ECO:0000256" key="8">
    <source>
        <dbReference type="ARBA" id="ARBA00022917"/>
    </source>
</evidence>
<keyword evidence="11" id="KW-1185">Reference proteome</keyword>
<evidence type="ECO:0000256" key="6">
    <source>
        <dbReference type="ARBA" id="ARBA00022741"/>
    </source>
</evidence>
<comment type="similarity">
    <text evidence="1">Belongs to the class-II aminoacyl-tRNA synthetase family.</text>
</comment>
<dbReference type="GO" id="GO:0006421">
    <property type="term" value="P:asparaginyl-tRNA aminoacylation"/>
    <property type="evidence" value="ECO:0007669"/>
    <property type="project" value="InterPro"/>
</dbReference>
<keyword evidence="5" id="KW-0819">tRNA processing</keyword>
<dbReference type="Gene3D" id="3.30.930.10">
    <property type="entry name" value="Bira Bifunctional Protein, Domain 2"/>
    <property type="match status" value="1"/>
</dbReference>
<evidence type="ECO:0000259" key="10">
    <source>
        <dbReference type="PROSITE" id="PS50862"/>
    </source>
</evidence>
<dbReference type="InterPro" id="IPR002759">
    <property type="entry name" value="Pop5/Rpp14/Rnp2-like"/>
</dbReference>
<evidence type="ECO:0000256" key="5">
    <source>
        <dbReference type="ARBA" id="ARBA00022694"/>
    </source>
</evidence>
<evidence type="ECO:0000256" key="7">
    <source>
        <dbReference type="ARBA" id="ARBA00022840"/>
    </source>
</evidence>
<dbReference type="Gene3D" id="3.30.70.3250">
    <property type="entry name" value="Ribonuclease P, Pop5 subunit"/>
    <property type="match status" value="1"/>
</dbReference>
<dbReference type="GO" id="GO:0030677">
    <property type="term" value="C:ribonuclease P complex"/>
    <property type="evidence" value="ECO:0007669"/>
    <property type="project" value="InterPro"/>
</dbReference>
<dbReference type="InterPro" id="IPR004364">
    <property type="entry name" value="Aa-tRNA-synt_II"/>
</dbReference>
<dbReference type="Pfam" id="PF01336">
    <property type="entry name" value="tRNA_anti-codon"/>
    <property type="match status" value="1"/>
</dbReference>
<proteinExistence type="inferred from homology"/>
<dbReference type="WBParaSite" id="MBELARI_LOCUS10367">
    <property type="protein sequence ID" value="MBELARI_LOCUS10367"/>
    <property type="gene ID" value="MBELARI_LOCUS10367"/>
</dbReference>